<keyword evidence="2" id="KW-1185">Reference proteome</keyword>
<sequence>MKGDPEERAAAVGRYIVESGATVRAAAAVFGVSKSTIWKDQHRLRRQNPGLWAEVQAVVQRNKAERHLRGGEATRRKYLHTASCAAHGGTV</sequence>
<dbReference type="Pfam" id="PF12116">
    <property type="entry name" value="SpoIIID"/>
    <property type="match status" value="1"/>
</dbReference>
<protein>
    <submittedName>
        <fullName evidence="1">Putative DeoR family transcriptional regulator, stage III sporulation protein D</fullName>
    </submittedName>
</protein>
<dbReference type="OrthoDB" id="1682956at2"/>
<gene>
    <name evidence="1" type="ORF">SAMN02745178_01000</name>
</gene>
<dbReference type="GeneID" id="93337477"/>
<dbReference type="STRING" id="745368.SAMN02745178_01000"/>
<dbReference type="AlphaFoldDB" id="A0A1T4WTI4"/>
<name>A0A1T4WTI4_9FIRM</name>
<organism evidence="1 2">
    <name type="scientific">Gemmiger formicilis</name>
    <dbReference type="NCBI Taxonomy" id="745368"/>
    <lineage>
        <taxon>Bacteria</taxon>
        <taxon>Bacillati</taxon>
        <taxon>Bacillota</taxon>
        <taxon>Clostridia</taxon>
        <taxon>Eubacteriales</taxon>
        <taxon>Gemmiger</taxon>
    </lineage>
</organism>
<dbReference type="Proteomes" id="UP000190286">
    <property type="component" value="Unassembled WGS sequence"/>
</dbReference>
<accession>A0A1T4WTI4</accession>
<evidence type="ECO:0000313" key="1">
    <source>
        <dbReference type="EMBL" id="SKA80589.1"/>
    </source>
</evidence>
<reference evidence="1 2" key="1">
    <citation type="submission" date="2017-02" db="EMBL/GenBank/DDBJ databases">
        <authorList>
            <person name="Peterson S.W."/>
        </authorList>
    </citation>
    <scope>NUCLEOTIDE SEQUENCE [LARGE SCALE GENOMIC DNA]</scope>
    <source>
        <strain evidence="1 2">ATCC 27749</strain>
    </source>
</reference>
<dbReference type="EMBL" id="FUYF01000004">
    <property type="protein sequence ID" value="SKA80589.1"/>
    <property type="molecule type" value="Genomic_DNA"/>
</dbReference>
<dbReference type="RefSeq" id="WP_078783995.1">
    <property type="nucleotide sequence ID" value="NZ_CAKVQS010000026.1"/>
</dbReference>
<proteinExistence type="predicted"/>
<dbReference type="InterPro" id="IPR014208">
    <property type="entry name" value="Spore_III_D"/>
</dbReference>
<evidence type="ECO:0000313" key="2">
    <source>
        <dbReference type="Proteomes" id="UP000190286"/>
    </source>
</evidence>